<comment type="cofactor">
    <cofactor evidence="1">
        <name>Zn(2+)</name>
        <dbReference type="ChEBI" id="CHEBI:29105"/>
    </cofactor>
</comment>
<evidence type="ECO:0000256" key="3">
    <source>
        <dbReference type="ARBA" id="ARBA00022723"/>
    </source>
</evidence>
<dbReference type="InterPro" id="IPR036866">
    <property type="entry name" value="RibonucZ/Hydroxyglut_hydro"/>
</dbReference>
<dbReference type="AlphaFoldDB" id="M3CAI2"/>
<dbReference type="OMA" id="GDHVMAW"/>
<dbReference type="CDD" id="cd07722">
    <property type="entry name" value="LACTB2-like_MBL-fold"/>
    <property type="match status" value="1"/>
</dbReference>
<dbReference type="GO" id="GO:0016787">
    <property type="term" value="F:hydrolase activity"/>
    <property type="evidence" value="ECO:0007669"/>
    <property type="project" value="UniProtKB-KW"/>
</dbReference>
<dbReference type="EMBL" id="KB456270">
    <property type="protein sequence ID" value="EMF08855.1"/>
    <property type="molecule type" value="Genomic_DNA"/>
</dbReference>
<dbReference type="STRING" id="692275.M3CAI2"/>
<dbReference type="SMART" id="SM00849">
    <property type="entry name" value="Lactamase_B"/>
    <property type="match status" value="1"/>
</dbReference>
<dbReference type="RefSeq" id="XP_016756976.1">
    <property type="nucleotide sequence ID" value="XM_016910602.1"/>
</dbReference>
<keyword evidence="5" id="KW-0862">Zinc</keyword>
<keyword evidence="4 8" id="KW-0378">Hydrolase</keyword>
<dbReference type="eggNOG" id="KOG0813">
    <property type="taxonomic scope" value="Eukaryota"/>
</dbReference>
<dbReference type="GO" id="GO:0044550">
    <property type="term" value="P:secondary metabolite biosynthetic process"/>
    <property type="evidence" value="ECO:0007669"/>
    <property type="project" value="TreeGrafter"/>
</dbReference>
<name>M3CAI2_SPHMS</name>
<proteinExistence type="inferred from homology"/>
<accession>M3CAI2</accession>
<feature type="domain" description="Metallo-beta-lactamase" evidence="7">
    <location>
        <begin position="34"/>
        <end position="198"/>
    </location>
</feature>
<dbReference type="FunFam" id="3.60.15.10:FF:000041">
    <property type="entry name" value="Metallo-beta-lactamase domain protein"/>
    <property type="match status" value="1"/>
</dbReference>
<dbReference type="Pfam" id="PF00753">
    <property type="entry name" value="Lactamase_B"/>
    <property type="match status" value="1"/>
</dbReference>
<dbReference type="OrthoDB" id="17458at2759"/>
<evidence type="ECO:0000259" key="7">
    <source>
        <dbReference type="SMART" id="SM00849"/>
    </source>
</evidence>
<keyword evidence="9" id="KW-1185">Reference proteome</keyword>
<dbReference type="Proteomes" id="UP000016931">
    <property type="component" value="Unassembled WGS sequence"/>
</dbReference>
<comment type="similarity">
    <text evidence="2">Belongs to the metallo-beta-lactamase superfamily. Glyoxalase II family.</text>
</comment>
<dbReference type="InterPro" id="IPR036388">
    <property type="entry name" value="WH-like_DNA-bd_sf"/>
</dbReference>
<dbReference type="Gene3D" id="1.10.10.10">
    <property type="entry name" value="Winged helix-like DNA-binding domain superfamily/Winged helix DNA-binding domain"/>
    <property type="match status" value="1"/>
</dbReference>
<dbReference type="InterPro" id="IPR041516">
    <property type="entry name" value="LACTB2_WH"/>
</dbReference>
<dbReference type="Gene3D" id="3.60.15.10">
    <property type="entry name" value="Ribonuclease Z/Hydroxyacylglutathione hydrolase-like"/>
    <property type="match status" value="1"/>
</dbReference>
<dbReference type="Pfam" id="PF17778">
    <property type="entry name" value="WHD_BLACT"/>
    <property type="match status" value="1"/>
</dbReference>
<evidence type="ECO:0000256" key="4">
    <source>
        <dbReference type="ARBA" id="ARBA00022801"/>
    </source>
</evidence>
<dbReference type="InterPro" id="IPR001279">
    <property type="entry name" value="Metallo-B-lactamas"/>
</dbReference>
<dbReference type="SUPFAM" id="SSF56281">
    <property type="entry name" value="Metallo-hydrolase/oxidoreductase"/>
    <property type="match status" value="1"/>
</dbReference>
<dbReference type="GO" id="GO:0046872">
    <property type="term" value="F:metal ion binding"/>
    <property type="evidence" value="ECO:0007669"/>
    <property type="project" value="UniProtKB-KW"/>
</dbReference>
<organism evidence="8 9">
    <name type="scientific">Sphaerulina musiva (strain SO2202)</name>
    <name type="common">Poplar stem canker fungus</name>
    <name type="synonym">Septoria musiva</name>
    <dbReference type="NCBI Taxonomy" id="692275"/>
    <lineage>
        <taxon>Eukaryota</taxon>
        <taxon>Fungi</taxon>
        <taxon>Dikarya</taxon>
        <taxon>Ascomycota</taxon>
        <taxon>Pezizomycotina</taxon>
        <taxon>Dothideomycetes</taxon>
        <taxon>Dothideomycetidae</taxon>
        <taxon>Mycosphaerellales</taxon>
        <taxon>Mycosphaerellaceae</taxon>
        <taxon>Sphaerulina</taxon>
    </lineage>
</organism>
<comment type="catalytic activity">
    <reaction evidence="6">
        <text>(3R)-atrochrysone 2-carbonyl-[ACP] + H2O = (3R)-atrochrysone 2-carboxylate + holo-[ACP] + H(+)</text>
        <dbReference type="Rhea" id="RHEA:64236"/>
        <dbReference type="Rhea" id="RHEA-COMP:9685"/>
        <dbReference type="Rhea" id="RHEA-COMP:20479"/>
        <dbReference type="ChEBI" id="CHEBI:15377"/>
        <dbReference type="ChEBI" id="CHEBI:15378"/>
        <dbReference type="ChEBI" id="CHEBI:64479"/>
        <dbReference type="ChEBI" id="CHEBI:234107"/>
        <dbReference type="ChEBI" id="CHEBI:234110"/>
    </reaction>
    <physiologicalReaction direction="left-to-right" evidence="6">
        <dbReference type="Rhea" id="RHEA:64237"/>
    </physiologicalReaction>
</comment>
<evidence type="ECO:0000256" key="6">
    <source>
        <dbReference type="ARBA" id="ARBA00050605"/>
    </source>
</evidence>
<keyword evidence="3" id="KW-0479">Metal-binding</keyword>
<dbReference type="GeneID" id="27907739"/>
<dbReference type="InterPro" id="IPR050662">
    <property type="entry name" value="Sec-metab_biosynth-thioest"/>
</dbReference>
<evidence type="ECO:0000313" key="9">
    <source>
        <dbReference type="Proteomes" id="UP000016931"/>
    </source>
</evidence>
<protein>
    <submittedName>
        <fullName evidence="8">Metallo-hydrolase/oxidoreductase</fullName>
    </submittedName>
</protein>
<reference evidence="8 9" key="1">
    <citation type="journal article" date="2012" name="PLoS Pathog.">
        <title>Diverse lifestyles and strategies of plant pathogenesis encoded in the genomes of eighteen Dothideomycetes fungi.</title>
        <authorList>
            <person name="Ohm R.A."/>
            <person name="Feau N."/>
            <person name="Henrissat B."/>
            <person name="Schoch C.L."/>
            <person name="Horwitz B.A."/>
            <person name="Barry K.W."/>
            <person name="Condon B.J."/>
            <person name="Copeland A.C."/>
            <person name="Dhillon B."/>
            <person name="Glaser F."/>
            <person name="Hesse C.N."/>
            <person name="Kosti I."/>
            <person name="LaButti K."/>
            <person name="Lindquist E.A."/>
            <person name="Lucas S."/>
            <person name="Salamov A.A."/>
            <person name="Bradshaw R.E."/>
            <person name="Ciuffetti L."/>
            <person name="Hamelin R.C."/>
            <person name="Kema G.H.J."/>
            <person name="Lawrence C."/>
            <person name="Scott J.A."/>
            <person name="Spatafora J.W."/>
            <person name="Turgeon B.G."/>
            <person name="de Wit P.J.G.M."/>
            <person name="Zhong S."/>
            <person name="Goodwin S.B."/>
            <person name="Grigoriev I.V."/>
        </authorList>
    </citation>
    <scope>NUCLEOTIDE SEQUENCE [LARGE SCALE GENOMIC DNA]</scope>
    <source>
        <strain evidence="8 9">SO2202</strain>
    </source>
</reference>
<evidence type="ECO:0000256" key="1">
    <source>
        <dbReference type="ARBA" id="ARBA00001947"/>
    </source>
</evidence>
<evidence type="ECO:0000256" key="5">
    <source>
        <dbReference type="ARBA" id="ARBA00022833"/>
    </source>
</evidence>
<dbReference type="PANTHER" id="PTHR23131">
    <property type="entry name" value="ENDORIBONUCLEASE LACTB2"/>
    <property type="match status" value="1"/>
</dbReference>
<dbReference type="HOGENOM" id="CLU_048478_1_3_1"/>
<dbReference type="InterPro" id="IPR047921">
    <property type="entry name" value="LACTB2-like_MBL-fold"/>
</dbReference>
<gene>
    <name evidence="8" type="ORF">SEPMUDRAFT_93060</name>
</gene>
<dbReference type="PANTHER" id="PTHR23131:SF0">
    <property type="entry name" value="ENDORIBONUCLEASE LACTB2"/>
    <property type="match status" value="1"/>
</dbReference>
<evidence type="ECO:0000313" key="8">
    <source>
        <dbReference type="EMBL" id="EMF08855.1"/>
    </source>
</evidence>
<sequence length="299" mass="33361">MGIESLPPLDPITRLSPRVIRILGGNPSKFTLQGTNTHLVGTGSERILIDTAEGLSVWRERLERVLKDEEGKKEGKVKITKVLLTHWHHDHVGGVDDVRDLLGEDGVEVWKDEKKKKTKIHKIKPNQTFSVPGAHLTAIFTPGHTSDHMSFFLREEDALFAGDNVLGHGTAVFEDLKEYMESLERMQKVAGGRVYPSHGEVVEDGLGKIGEYIAHRRQREMEALEVLGRKEGGPGGDGWWGSMEMVKVVYAAYPEEYWGPAEGSLKQVLKKLERDGKVRQGKGRDGEDGKWALIEKSAL</sequence>
<evidence type="ECO:0000256" key="2">
    <source>
        <dbReference type="ARBA" id="ARBA00006759"/>
    </source>
</evidence>